<dbReference type="InterPro" id="IPR008920">
    <property type="entry name" value="TF_FadR/GntR_C"/>
</dbReference>
<protein>
    <recommendedName>
        <fullName evidence="5">HTH gntR-type domain-containing protein</fullName>
    </recommendedName>
</protein>
<comment type="caution">
    <text evidence="6">The sequence shown here is derived from an EMBL/GenBank/DDBJ whole genome shotgun (WGS) entry which is preliminary data.</text>
</comment>
<dbReference type="Pfam" id="PF07729">
    <property type="entry name" value="FCD"/>
    <property type="match status" value="1"/>
</dbReference>
<keyword evidence="1" id="KW-0805">Transcription regulation</keyword>
<dbReference type="InterPro" id="IPR000524">
    <property type="entry name" value="Tscrpt_reg_HTH_GntR"/>
</dbReference>
<evidence type="ECO:0000259" key="5">
    <source>
        <dbReference type="PROSITE" id="PS50949"/>
    </source>
</evidence>
<accession>A0A0F8ZJP9</accession>
<feature type="domain" description="HTH gntR-type" evidence="5">
    <location>
        <begin position="84"/>
        <end position="151"/>
    </location>
</feature>
<dbReference type="GO" id="GO:0003700">
    <property type="term" value="F:DNA-binding transcription factor activity"/>
    <property type="evidence" value="ECO:0007669"/>
    <property type="project" value="InterPro"/>
</dbReference>
<evidence type="ECO:0000256" key="1">
    <source>
        <dbReference type="ARBA" id="ARBA00023015"/>
    </source>
</evidence>
<evidence type="ECO:0000256" key="2">
    <source>
        <dbReference type="ARBA" id="ARBA00023125"/>
    </source>
</evidence>
<sequence>MNYIRFETRNPRLEHMDTFGMTANKLSGSLTAIQNTGQSSTKLVDAGYDKVRLNLSSILEQRKEPEMRSMQSKKKNGIHPTGEKNLTREAYNDIRRMIFLKELNPGQKVAYRKMAERLGMSLTPVVQALKHMELMGLVRHEPNRGFFIEQVTPQEIEEAYELREMLETSLLPGVIKGLDDKGEKELKQALDESLEASRSGSLNLRLAKDISFHMTLAGLSGQRLSIWILRYLFDFLYLRFGQELIFSRPQESAG</sequence>
<dbReference type="InterPro" id="IPR036390">
    <property type="entry name" value="WH_DNA-bd_sf"/>
</dbReference>
<organism evidence="6">
    <name type="scientific">marine sediment metagenome</name>
    <dbReference type="NCBI Taxonomy" id="412755"/>
    <lineage>
        <taxon>unclassified sequences</taxon>
        <taxon>metagenomes</taxon>
        <taxon>ecological metagenomes</taxon>
    </lineage>
</organism>
<dbReference type="EMBL" id="LAZR01050927">
    <property type="protein sequence ID" value="KKK86265.1"/>
    <property type="molecule type" value="Genomic_DNA"/>
</dbReference>
<dbReference type="PANTHER" id="PTHR43537:SF5">
    <property type="entry name" value="UXU OPERON TRANSCRIPTIONAL REGULATOR"/>
    <property type="match status" value="1"/>
</dbReference>
<feature type="non-terminal residue" evidence="6">
    <location>
        <position position="254"/>
    </location>
</feature>
<dbReference type="InterPro" id="IPR011711">
    <property type="entry name" value="GntR_C"/>
</dbReference>
<dbReference type="AlphaFoldDB" id="A0A0F8ZJP9"/>
<feature type="region of interest" description="Disordered" evidence="4">
    <location>
        <begin position="63"/>
        <end position="83"/>
    </location>
</feature>
<dbReference type="PANTHER" id="PTHR43537">
    <property type="entry name" value="TRANSCRIPTIONAL REGULATOR, GNTR FAMILY"/>
    <property type="match status" value="1"/>
</dbReference>
<dbReference type="PROSITE" id="PS50949">
    <property type="entry name" value="HTH_GNTR"/>
    <property type="match status" value="1"/>
</dbReference>
<name>A0A0F8ZJP9_9ZZZZ</name>
<dbReference type="Gene3D" id="1.20.120.530">
    <property type="entry name" value="GntR ligand-binding domain-like"/>
    <property type="match status" value="1"/>
</dbReference>
<evidence type="ECO:0000256" key="3">
    <source>
        <dbReference type="ARBA" id="ARBA00023163"/>
    </source>
</evidence>
<dbReference type="InterPro" id="IPR036388">
    <property type="entry name" value="WH-like_DNA-bd_sf"/>
</dbReference>
<proteinExistence type="predicted"/>
<dbReference type="Gene3D" id="1.10.10.10">
    <property type="entry name" value="Winged helix-like DNA-binding domain superfamily/Winged helix DNA-binding domain"/>
    <property type="match status" value="1"/>
</dbReference>
<dbReference type="Pfam" id="PF00392">
    <property type="entry name" value="GntR"/>
    <property type="match status" value="1"/>
</dbReference>
<dbReference type="SMART" id="SM00345">
    <property type="entry name" value="HTH_GNTR"/>
    <property type="match status" value="1"/>
</dbReference>
<evidence type="ECO:0000313" key="6">
    <source>
        <dbReference type="EMBL" id="KKK86265.1"/>
    </source>
</evidence>
<evidence type="ECO:0000256" key="4">
    <source>
        <dbReference type="SAM" id="MobiDB-lite"/>
    </source>
</evidence>
<reference evidence="6" key="1">
    <citation type="journal article" date="2015" name="Nature">
        <title>Complex archaea that bridge the gap between prokaryotes and eukaryotes.</title>
        <authorList>
            <person name="Spang A."/>
            <person name="Saw J.H."/>
            <person name="Jorgensen S.L."/>
            <person name="Zaremba-Niedzwiedzka K."/>
            <person name="Martijn J."/>
            <person name="Lind A.E."/>
            <person name="van Eijk R."/>
            <person name="Schleper C."/>
            <person name="Guy L."/>
            <person name="Ettema T.J."/>
        </authorList>
    </citation>
    <scope>NUCLEOTIDE SEQUENCE</scope>
</reference>
<keyword evidence="2" id="KW-0238">DNA-binding</keyword>
<dbReference type="SUPFAM" id="SSF46785">
    <property type="entry name" value="Winged helix' DNA-binding domain"/>
    <property type="match status" value="1"/>
</dbReference>
<keyword evidence="3" id="KW-0804">Transcription</keyword>
<dbReference type="SUPFAM" id="SSF48008">
    <property type="entry name" value="GntR ligand-binding domain-like"/>
    <property type="match status" value="1"/>
</dbReference>
<dbReference type="GO" id="GO:0003677">
    <property type="term" value="F:DNA binding"/>
    <property type="evidence" value="ECO:0007669"/>
    <property type="project" value="UniProtKB-KW"/>
</dbReference>
<gene>
    <name evidence="6" type="ORF">LCGC14_2764970</name>
</gene>